<feature type="transmembrane region" description="Helical" evidence="1">
    <location>
        <begin position="186"/>
        <end position="208"/>
    </location>
</feature>
<evidence type="ECO:0000256" key="1">
    <source>
        <dbReference type="SAM" id="Phobius"/>
    </source>
</evidence>
<gene>
    <name evidence="2" type="primary">wzy</name>
</gene>
<feature type="transmembrane region" description="Helical" evidence="1">
    <location>
        <begin position="45"/>
        <end position="72"/>
    </location>
</feature>
<dbReference type="AlphaFoldDB" id="Q6JAB3"/>
<dbReference type="NCBIfam" id="NF033860">
    <property type="entry name" value="Wzy_O6_O28"/>
    <property type="match status" value="1"/>
</dbReference>
<feature type="transmembrane region" description="Helical" evidence="1">
    <location>
        <begin position="84"/>
        <end position="103"/>
    </location>
</feature>
<feature type="transmembrane region" description="Helical" evidence="1">
    <location>
        <begin position="300"/>
        <end position="333"/>
    </location>
</feature>
<proteinExistence type="predicted"/>
<feature type="transmembrane region" description="Helical" evidence="1">
    <location>
        <begin position="123"/>
        <end position="143"/>
    </location>
</feature>
<name>Q6JAB3_ECOLX</name>
<organism evidence="2">
    <name type="scientific">Escherichia coli</name>
    <dbReference type="NCBI Taxonomy" id="562"/>
    <lineage>
        <taxon>Bacteria</taxon>
        <taxon>Pseudomonadati</taxon>
        <taxon>Pseudomonadota</taxon>
        <taxon>Gammaproteobacteria</taxon>
        <taxon>Enterobacterales</taxon>
        <taxon>Enterobacteriaceae</taxon>
        <taxon>Escherichia</taxon>
    </lineage>
</organism>
<protein>
    <submittedName>
        <fullName evidence="2">Wzy</fullName>
    </submittedName>
</protein>
<evidence type="ECO:0000313" key="2">
    <source>
        <dbReference type="EMBL" id="AAT28922.1"/>
    </source>
</evidence>
<accession>Q6JAB3</accession>
<feature type="transmembrane region" description="Helical" evidence="1">
    <location>
        <begin position="12"/>
        <end position="33"/>
    </location>
</feature>
<dbReference type="EMBL" id="AY545992">
    <property type="protein sequence ID" value="AAT28922.1"/>
    <property type="molecule type" value="Genomic_DNA"/>
</dbReference>
<keyword evidence="1" id="KW-0472">Membrane</keyword>
<feature type="transmembrane region" description="Helical" evidence="1">
    <location>
        <begin position="150"/>
        <end position="174"/>
    </location>
</feature>
<keyword evidence="1" id="KW-1133">Transmembrane helix</keyword>
<feature type="transmembrane region" description="Helical" evidence="1">
    <location>
        <begin position="366"/>
        <end position="384"/>
    </location>
</feature>
<dbReference type="PATRIC" id="fig|562.7998.peg.3990"/>
<sequence length="391" mass="45430">MYNMSVNKKITKMFVFCEFLCGLYILFYGEYVSDYLNVETNVKHIYIICFLICIVFFHYLFLYSWCILSVLFFRKSKLTTSVNINSIFLLLVIIYFIFLLKTGSGKVYADGGSIGELSSFDKLLFFPIIILKLNFLIYIYAAGCKKKDNIYYLVLFIFLICELYRGVSFSILLIALIEIEKIKRCFRIKCLLISLPLFVLFVNIVYNIKFMVRLGEHYDYLDIFQTLIMLLGRLSIISNVLYNYEHYYSVSNFVEGFGYSAINEFLEKLTPMPSLFGITEKTTEIGKLIFYHSYGRWDSAIAISVLGILSIVPGQLLEICAILIISFVFIQLIINMLDNTEQQNTVAFFFIILTLYQGFWGLLANYVYALFIYLIIIASCNLMMSKSKGRL</sequence>
<keyword evidence="1" id="KW-0812">Transmembrane</keyword>
<dbReference type="RefSeq" id="WP_047087790.1">
    <property type="nucleotide sequence ID" value="NZ_CP027445.1"/>
</dbReference>
<reference evidence="2" key="1">
    <citation type="journal article" date="2004" name="J. Appl. Microbiol.">
        <title>Identification of Escherichia coli O172 O-antigen gene cluster and development of a serogroup-specific PCR assay.</title>
        <authorList>
            <person name="Guo H."/>
            <person name="Feng L."/>
            <person name="Tao J."/>
            <person name="Zhang C."/>
            <person name="Wang L."/>
        </authorList>
    </citation>
    <scope>NUCLEOTIDE SEQUENCE</scope>
    <source>
        <strain evidence="2">O172</strain>
    </source>
</reference>
<feature type="transmembrane region" description="Helical" evidence="1">
    <location>
        <begin position="220"/>
        <end position="242"/>
    </location>
</feature>